<dbReference type="InterPro" id="IPR050083">
    <property type="entry name" value="HtpX_protease"/>
</dbReference>
<evidence type="ECO:0000256" key="8">
    <source>
        <dbReference type="ARBA" id="ARBA00022989"/>
    </source>
</evidence>
<keyword evidence="9 11" id="KW-0482">Metalloprotease</keyword>
<dbReference type="EMBL" id="JAPMKX010000002">
    <property type="protein sequence ID" value="MCX7537924.1"/>
    <property type="molecule type" value="Genomic_DNA"/>
</dbReference>
<organism evidence="14 15">
    <name type="scientific">Corynebacterium antarcticum</name>
    <dbReference type="NCBI Taxonomy" id="2800405"/>
    <lineage>
        <taxon>Bacteria</taxon>
        <taxon>Bacillati</taxon>
        <taxon>Actinomycetota</taxon>
        <taxon>Actinomycetes</taxon>
        <taxon>Mycobacteriales</taxon>
        <taxon>Corynebacteriaceae</taxon>
        <taxon>Corynebacterium</taxon>
    </lineage>
</organism>
<dbReference type="GO" id="GO:0005886">
    <property type="term" value="C:plasma membrane"/>
    <property type="evidence" value="ECO:0007669"/>
    <property type="project" value="UniProtKB-SubCell"/>
</dbReference>
<keyword evidence="6 11" id="KW-0378">Hydrolase</keyword>
<keyword evidence="8 12" id="KW-1133">Transmembrane helix</keyword>
<evidence type="ECO:0000313" key="14">
    <source>
        <dbReference type="EMBL" id="MCX7537924.1"/>
    </source>
</evidence>
<evidence type="ECO:0000256" key="2">
    <source>
        <dbReference type="ARBA" id="ARBA00022475"/>
    </source>
</evidence>
<evidence type="ECO:0000256" key="9">
    <source>
        <dbReference type="ARBA" id="ARBA00023049"/>
    </source>
</evidence>
<protein>
    <submittedName>
        <fullName evidence="14">M48 family metallopeptidase</fullName>
    </submittedName>
</protein>
<dbReference type="AlphaFoldDB" id="A0A9Q4GNQ2"/>
<evidence type="ECO:0000313" key="15">
    <source>
        <dbReference type="Proteomes" id="UP001070238"/>
    </source>
</evidence>
<dbReference type="Pfam" id="PF01435">
    <property type="entry name" value="Peptidase_M48"/>
    <property type="match status" value="1"/>
</dbReference>
<comment type="caution">
    <text evidence="14">The sequence shown here is derived from an EMBL/GenBank/DDBJ whole genome shotgun (WGS) entry which is preliminary data.</text>
</comment>
<reference evidence="14" key="1">
    <citation type="submission" date="2022-11" db="EMBL/GenBank/DDBJ databases">
        <title>Corynebacterium sp. isolated from Penguins.</title>
        <authorList>
            <person name="Sedlar K."/>
            <person name="Svec P."/>
        </authorList>
    </citation>
    <scope>NUCLEOTIDE SEQUENCE</scope>
    <source>
        <strain evidence="14">P5875</strain>
    </source>
</reference>
<keyword evidence="2" id="KW-1003">Cell membrane</keyword>
<evidence type="ECO:0000256" key="10">
    <source>
        <dbReference type="ARBA" id="ARBA00023136"/>
    </source>
</evidence>
<evidence type="ECO:0000256" key="5">
    <source>
        <dbReference type="ARBA" id="ARBA00022723"/>
    </source>
</evidence>
<feature type="transmembrane region" description="Helical" evidence="12">
    <location>
        <begin position="56"/>
        <end position="74"/>
    </location>
</feature>
<dbReference type="GO" id="GO:0046872">
    <property type="term" value="F:metal ion binding"/>
    <property type="evidence" value="ECO:0007669"/>
    <property type="project" value="UniProtKB-KW"/>
</dbReference>
<evidence type="ECO:0000256" key="11">
    <source>
        <dbReference type="RuleBase" id="RU003983"/>
    </source>
</evidence>
<feature type="transmembrane region" description="Helical" evidence="12">
    <location>
        <begin position="28"/>
        <end position="50"/>
    </location>
</feature>
<evidence type="ECO:0000256" key="12">
    <source>
        <dbReference type="SAM" id="Phobius"/>
    </source>
</evidence>
<proteinExistence type="inferred from homology"/>
<keyword evidence="10 12" id="KW-0472">Membrane</keyword>
<dbReference type="CDD" id="cd07325">
    <property type="entry name" value="M48_Ste24p_like"/>
    <property type="match status" value="1"/>
</dbReference>
<sequence length="286" mass="32138">MITHTTDGSADHHGPTVRELRHRAEWPLVILGLVLTAIVAVATIAVLLSGYTPTKWAMGVLAGLVTPVVALVFIRMMYWKTAANSIELTEKQLPELYAIYTELGERMGFGRPGGPDLPKLYLHNGNGVMNAYATKCRMHATYVVLNSDIVDLAYVHGDFGALRFIMAHELGHVKCRHISLWRLIYSPVMTLLFLGKSTTRAQEYTADRVAAYYAPDDVLTMVNLFAGKNLGHRVDVDEYFRTSEAHGESFWLRFANFRSDHAVGFRRMDALRRTLTEGWDVHGKML</sequence>
<dbReference type="Gene3D" id="3.30.2010.10">
    <property type="entry name" value="Metalloproteases ('zincins'), catalytic domain"/>
    <property type="match status" value="1"/>
</dbReference>
<accession>A0A9Q4GNQ2</accession>
<evidence type="ECO:0000259" key="13">
    <source>
        <dbReference type="Pfam" id="PF01435"/>
    </source>
</evidence>
<dbReference type="PANTHER" id="PTHR43221">
    <property type="entry name" value="PROTEASE HTPX"/>
    <property type="match status" value="1"/>
</dbReference>
<keyword evidence="3 11" id="KW-0645">Protease</keyword>
<dbReference type="GO" id="GO:0004222">
    <property type="term" value="F:metalloendopeptidase activity"/>
    <property type="evidence" value="ECO:0007669"/>
    <property type="project" value="InterPro"/>
</dbReference>
<evidence type="ECO:0000256" key="6">
    <source>
        <dbReference type="ARBA" id="ARBA00022801"/>
    </source>
</evidence>
<keyword evidence="7 11" id="KW-0862">Zinc</keyword>
<evidence type="ECO:0000256" key="1">
    <source>
        <dbReference type="ARBA" id="ARBA00004651"/>
    </source>
</evidence>
<dbReference type="InterPro" id="IPR001915">
    <property type="entry name" value="Peptidase_M48"/>
</dbReference>
<comment type="similarity">
    <text evidence="11">Belongs to the peptidase M48 family.</text>
</comment>
<keyword evidence="4 12" id="KW-0812">Transmembrane</keyword>
<feature type="domain" description="Peptidase M48" evidence="13">
    <location>
        <begin position="115"/>
        <end position="181"/>
    </location>
</feature>
<evidence type="ECO:0000256" key="3">
    <source>
        <dbReference type="ARBA" id="ARBA00022670"/>
    </source>
</evidence>
<comment type="subcellular location">
    <subcellularLocation>
        <location evidence="1">Cell membrane</location>
        <topology evidence="1">Multi-pass membrane protein</topology>
    </subcellularLocation>
</comment>
<dbReference type="Proteomes" id="UP001070238">
    <property type="component" value="Unassembled WGS sequence"/>
</dbReference>
<gene>
    <name evidence="14" type="ORF">OS123_05130</name>
</gene>
<dbReference type="RefSeq" id="WP_234034577.1">
    <property type="nucleotide sequence ID" value="NZ_JAENIP020000002.1"/>
</dbReference>
<dbReference type="PANTHER" id="PTHR43221:SF1">
    <property type="entry name" value="PROTEASE HTPX"/>
    <property type="match status" value="1"/>
</dbReference>
<keyword evidence="5" id="KW-0479">Metal-binding</keyword>
<evidence type="ECO:0000256" key="4">
    <source>
        <dbReference type="ARBA" id="ARBA00022692"/>
    </source>
</evidence>
<comment type="cofactor">
    <cofactor evidence="11">
        <name>Zn(2+)</name>
        <dbReference type="ChEBI" id="CHEBI:29105"/>
    </cofactor>
    <text evidence="11">Binds 1 zinc ion per subunit.</text>
</comment>
<evidence type="ECO:0000256" key="7">
    <source>
        <dbReference type="ARBA" id="ARBA00022833"/>
    </source>
</evidence>
<dbReference type="GO" id="GO:0006508">
    <property type="term" value="P:proteolysis"/>
    <property type="evidence" value="ECO:0007669"/>
    <property type="project" value="UniProtKB-KW"/>
</dbReference>
<name>A0A9Q4GNQ2_9CORY</name>